<dbReference type="InterPro" id="IPR000073">
    <property type="entry name" value="AB_hydrolase_1"/>
</dbReference>
<gene>
    <name evidence="2" type="ORF">Pth03_67820</name>
</gene>
<comment type="caution">
    <text evidence="2">The sequence shown here is derived from an EMBL/GenBank/DDBJ whole genome shotgun (WGS) entry which is preliminary data.</text>
</comment>
<dbReference type="SUPFAM" id="SSF53474">
    <property type="entry name" value="alpha/beta-Hydrolases"/>
    <property type="match status" value="1"/>
</dbReference>
<dbReference type="Gene3D" id="3.40.50.1820">
    <property type="entry name" value="alpha/beta hydrolase"/>
    <property type="match status" value="1"/>
</dbReference>
<dbReference type="Pfam" id="PF12697">
    <property type="entry name" value="Abhydrolase_6"/>
    <property type="match status" value="1"/>
</dbReference>
<dbReference type="InterPro" id="IPR029058">
    <property type="entry name" value="AB_hydrolase_fold"/>
</dbReference>
<proteinExistence type="predicted"/>
<dbReference type="PRINTS" id="PR00412">
    <property type="entry name" value="EPOXHYDRLASE"/>
</dbReference>
<dbReference type="EMBL" id="BOOR01000064">
    <property type="protein sequence ID" value="GII58393.1"/>
    <property type="molecule type" value="Genomic_DNA"/>
</dbReference>
<accession>A0A8J4DD76</accession>
<protein>
    <submittedName>
        <fullName evidence="2">Hydrolase</fullName>
    </submittedName>
</protein>
<dbReference type="GO" id="GO:0016787">
    <property type="term" value="F:hydrolase activity"/>
    <property type="evidence" value="ECO:0007669"/>
    <property type="project" value="UniProtKB-KW"/>
</dbReference>
<reference evidence="2" key="1">
    <citation type="submission" date="2021-01" db="EMBL/GenBank/DDBJ databases">
        <title>Whole genome shotgun sequence of Planotetraspora thailandica NBRC 104271.</title>
        <authorList>
            <person name="Komaki H."/>
            <person name="Tamura T."/>
        </authorList>
    </citation>
    <scope>NUCLEOTIDE SEQUENCE</scope>
    <source>
        <strain evidence="2">NBRC 104271</strain>
    </source>
</reference>
<dbReference type="InterPro" id="IPR050228">
    <property type="entry name" value="Carboxylesterase_BioH"/>
</dbReference>
<dbReference type="AlphaFoldDB" id="A0A8J4DD76"/>
<dbReference type="PANTHER" id="PTHR43194">
    <property type="entry name" value="HYDROLASE ALPHA/BETA FOLD FAMILY"/>
    <property type="match status" value="1"/>
</dbReference>
<dbReference type="Proteomes" id="UP000605992">
    <property type="component" value="Unassembled WGS sequence"/>
</dbReference>
<evidence type="ECO:0000313" key="2">
    <source>
        <dbReference type="EMBL" id="GII58393.1"/>
    </source>
</evidence>
<name>A0A8J4DD76_9ACTN</name>
<dbReference type="InterPro" id="IPR000639">
    <property type="entry name" value="Epox_hydrolase-like"/>
</dbReference>
<dbReference type="PANTHER" id="PTHR43194:SF2">
    <property type="entry name" value="PEROXISOMAL MEMBRANE PROTEIN LPX1"/>
    <property type="match status" value="1"/>
</dbReference>
<keyword evidence="3" id="KW-1185">Reference proteome</keyword>
<evidence type="ECO:0000313" key="3">
    <source>
        <dbReference type="Proteomes" id="UP000605992"/>
    </source>
</evidence>
<organism evidence="2 3">
    <name type="scientific">Planotetraspora thailandica</name>
    <dbReference type="NCBI Taxonomy" id="487172"/>
    <lineage>
        <taxon>Bacteria</taxon>
        <taxon>Bacillati</taxon>
        <taxon>Actinomycetota</taxon>
        <taxon>Actinomycetes</taxon>
        <taxon>Streptosporangiales</taxon>
        <taxon>Streptosporangiaceae</taxon>
        <taxon>Planotetraspora</taxon>
    </lineage>
</organism>
<keyword evidence="2" id="KW-0378">Hydrolase</keyword>
<feature type="domain" description="AB hydrolase-1" evidence="1">
    <location>
        <begin position="41"/>
        <end position="270"/>
    </location>
</feature>
<evidence type="ECO:0000259" key="1">
    <source>
        <dbReference type="Pfam" id="PF12697"/>
    </source>
</evidence>
<sequence>MTQKANVNSFLAMTLSETRFLDVPGGTIAYGVTGPENGPLVVCAHGMGDTRAAYRLLAPPLVQSGFRVATVDVRGHGESSTGWASYAPEEVAKDLLALVRHLGGPAVLVGSSSSTAAGPWAAKMAPDDVAGLVLISPFVRDAQLSWFLRAAQGAVTHSPLLWTMYYKSLFPVIEPADLGAHLRHLKATLKQRGRMAATRGVIAPTPVRWTEPAKDVRCPVLVVMGDRDPDFPNPEEEARMAVDLMAPVARLAMIDGSGHYPYQDRPEATTEVIRAFLKESVSA</sequence>